<keyword evidence="3" id="KW-1185">Reference proteome</keyword>
<protein>
    <recommendedName>
        <fullName evidence="4">Secreted protein</fullName>
    </recommendedName>
</protein>
<accession>A0A1N7MED0</accession>
<sequence>MTTAAFLRRMPLACTAAVVAGGVLLATLPAGAVDINPRQYGYSSDQFYKIGNMSQELSKLCRVGQFNQRRIGEYYTAFGGDSRNILGIAKKNYNLYDPTGKADEAKTYHFYNDGTSQCKVYVAP</sequence>
<dbReference type="OrthoDB" id="7305318at2"/>
<dbReference type="Proteomes" id="UP000185678">
    <property type="component" value="Unassembled WGS sequence"/>
</dbReference>
<dbReference type="STRING" id="80876.SAMN05421779_10468"/>
<organism evidence="2 3">
    <name type="scientific">Insolitispirillum peregrinum</name>
    <dbReference type="NCBI Taxonomy" id="80876"/>
    <lineage>
        <taxon>Bacteria</taxon>
        <taxon>Pseudomonadati</taxon>
        <taxon>Pseudomonadota</taxon>
        <taxon>Alphaproteobacteria</taxon>
        <taxon>Rhodospirillales</taxon>
        <taxon>Novispirillaceae</taxon>
        <taxon>Insolitispirillum</taxon>
    </lineage>
</organism>
<evidence type="ECO:0000313" key="2">
    <source>
        <dbReference type="EMBL" id="SIS84408.1"/>
    </source>
</evidence>
<evidence type="ECO:0000256" key="1">
    <source>
        <dbReference type="SAM" id="SignalP"/>
    </source>
</evidence>
<dbReference type="EMBL" id="FTOA01000004">
    <property type="protein sequence ID" value="SIS84408.1"/>
    <property type="molecule type" value="Genomic_DNA"/>
</dbReference>
<proteinExistence type="predicted"/>
<dbReference type="RefSeq" id="WP_076400530.1">
    <property type="nucleotide sequence ID" value="NZ_FTOA01000004.1"/>
</dbReference>
<keyword evidence="1" id="KW-0732">Signal</keyword>
<reference evidence="2 3" key="1">
    <citation type="submission" date="2017-01" db="EMBL/GenBank/DDBJ databases">
        <authorList>
            <person name="Mah S.A."/>
            <person name="Swanson W.J."/>
            <person name="Moy G.W."/>
            <person name="Vacquier V.D."/>
        </authorList>
    </citation>
    <scope>NUCLEOTIDE SEQUENCE [LARGE SCALE GENOMIC DNA]</scope>
    <source>
        <strain evidence="2 3">DSM 11589</strain>
    </source>
</reference>
<dbReference type="AlphaFoldDB" id="A0A1N7MED0"/>
<name>A0A1N7MED0_9PROT</name>
<feature type="signal peptide" evidence="1">
    <location>
        <begin position="1"/>
        <end position="32"/>
    </location>
</feature>
<evidence type="ECO:0000313" key="3">
    <source>
        <dbReference type="Proteomes" id="UP000185678"/>
    </source>
</evidence>
<feature type="chain" id="PRO_5012342687" description="Secreted protein" evidence="1">
    <location>
        <begin position="33"/>
        <end position="124"/>
    </location>
</feature>
<gene>
    <name evidence="2" type="ORF">SAMN05421779_10468</name>
</gene>
<evidence type="ECO:0008006" key="4">
    <source>
        <dbReference type="Google" id="ProtNLM"/>
    </source>
</evidence>